<accession>A0A9P7Y9P2</accession>
<dbReference type="AlphaFoldDB" id="A0A9P7Y9P2"/>
<reference evidence="2" key="1">
    <citation type="journal article" date="2021" name="IMA Fungus">
        <title>Genomic characterization of three marine fungi, including Emericellopsis atlantica sp. nov. with signatures of a generalist lifestyle and marine biomass degradation.</title>
        <authorList>
            <person name="Hagestad O.C."/>
            <person name="Hou L."/>
            <person name="Andersen J.H."/>
            <person name="Hansen E.H."/>
            <person name="Altermark B."/>
            <person name="Li C."/>
            <person name="Kuhnert E."/>
            <person name="Cox R.J."/>
            <person name="Crous P.W."/>
            <person name="Spatafora J.W."/>
            <person name="Lail K."/>
            <person name="Amirebrahimi M."/>
            <person name="Lipzen A."/>
            <person name="Pangilinan J."/>
            <person name="Andreopoulos W."/>
            <person name="Hayes R.D."/>
            <person name="Ng V."/>
            <person name="Grigoriev I.V."/>
            <person name="Jackson S.A."/>
            <person name="Sutton T.D.S."/>
            <person name="Dobson A.D.W."/>
            <person name="Rama T."/>
        </authorList>
    </citation>
    <scope>NUCLEOTIDE SEQUENCE</scope>
    <source>
        <strain evidence="2">TRa018bII</strain>
    </source>
</reference>
<comment type="caution">
    <text evidence="2">The sequence shown here is derived from an EMBL/GenBank/DDBJ whole genome shotgun (WGS) entry which is preliminary data.</text>
</comment>
<keyword evidence="1" id="KW-0732">Signal</keyword>
<proteinExistence type="predicted"/>
<protein>
    <submittedName>
        <fullName evidence="2">Uncharacterized protein</fullName>
    </submittedName>
</protein>
<name>A0A9P7Y9P2_9HELO</name>
<evidence type="ECO:0000313" key="2">
    <source>
        <dbReference type="EMBL" id="KAG9229704.1"/>
    </source>
</evidence>
<evidence type="ECO:0000256" key="1">
    <source>
        <dbReference type="SAM" id="SignalP"/>
    </source>
</evidence>
<feature type="signal peptide" evidence="1">
    <location>
        <begin position="1"/>
        <end position="19"/>
    </location>
</feature>
<dbReference type="EMBL" id="MU251738">
    <property type="protein sequence ID" value="KAG9229704.1"/>
    <property type="molecule type" value="Genomic_DNA"/>
</dbReference>
<evidence type="ECO:0000313" key="3">
    <source>
        <dbReference type="Proteomes" id="UP000824998"/>
    </source>
</evidence>
<gene>
    <name evidence="2" type="ORF">BJ875DRAFT_445706</name>
</gene>
<organism evidence="2 3">
    <name type="scientific">Amylocarpus encephaloides</name>
    <dbReference type="NCBI Taxonomy" id="45428"/>
    <lineage>
        <taxon>Eukaryota</taxon>
        <taxon>Fungi</taxon>
        <taxon>Dikarya</taxon>
        <taxon>Ascomycota</taxon>
        <taxon>Pezizomycotina</taxon>
        <taxon>Leotiomycetes</taxon>
        <taxon>Helotiales</taxon>
        <taxon>Helotiales incertae sedis</taxon>
        <taxon>Amylocarpus</taxon>
    </lineage>
</organism>
<feature type="chain" id="PRO_5040358811" evidence="1">
    <location>
        <begin position="20"/>
        <end position="111"/>
    </location>
</feature>
<sequence>MVNTQKLTGLLALASPSIAFLGPVEQRDAPVTPAPAAHPPIPACPSCHTYTETKPFLKKREVPSIERLPTAPFVHYHIDLDRRSSVREGVSCYANGRGDCAFFVSNVRYWL</sequence>
<dbReference type="Proteomes" id="UP000824998">
    <property type="component" value="Unassembled WGS sequence"/>
</dbReference>
<keyword evidence="3" id="KW-1185">Reference proteome</keyword>